<dbReference type="Pfam" id="PF00072">
    <property type="entry name" value="Response_reg"/>
    <property type="match status" value="1"/>
</dbReference>
<comment type="similarity">
    <text evidence="3">In the N-terminal section; belongs to the phytochrome family.</text>
</comment>
<dbReference type="Gene3D" id="1.10.287.130">
    <property type="match status" value="1"/>
</dbReference>
<evidence type="ECO:0000256" key="11">
    <source>
        <dbReference type="ARBA" id="ARBA00022840"/>
    </source>
</evidence>
<evidence type="ECO:0000259" key="22">
    <source>
        <dbReference type="PROSITE" id="PS50894"/>
    </source>
</evidence>
<evidence type="ECO:0000313" key="24">
    <source>
        <dbReference type="Proteomes" id="UP000191240"/>
    </source>
</evidence>
<dbReference type="InterPro" id="IPR004358">
    <property type="entry name" value="Sig_transdc_His_kin-like_C"/>
</dbReference>
<keyword evidence="11" id="KW-0547">Nucleotide-binding</keyword>
<evidence type="ECO:0000256" key="19">
    <source>
        <dbReference type="SAM" id="Phobius"/>
    </source>
</evidence>
<proteinExistence type="inferred from homology"/>
<protein>
    <recommendedName>
        <fullName evidence="15">Circadian input-output histidine kinase CikA</fullName>
        <ecNumber evidence="4">2.7.13.3</ecNumber>
    </recommendedName>
</protein>
<evidence type="ECO:0000256" key="15">
    <source>
        <dbReference type="ARBA" id="ARBA00074306"/>
    </source>
</evidence>
<evidence type="ECO:0000256" key="17">
    <source>
        <dbReference type="PROSITE-ProRule" id="PRU00169"/>
    </source>
</evidence>
<keyword evidence="8" id="KW-0808">Transferase</keyword>
<evidence type="ECO:0000256" key="16">
    <source>
        <dbReference type="PROSITE-ProRule" id="PRU00110"/>
    </source>
</evidence>
<keyword evidence="6" id="KW-0997">Cell inner membrane</keyword>
<accession>A0A1M6F5T6</accession>
<dbReference type="CDD" id="cd17546">
    <property type="entry name" value="REC_hyHK_CKI1_RcsC-like"/>
    <property type="match status" value="1"/>
</dbReference>
<dbReference type="InterPro" id="IPR008207">
    <property type="entry name" value="Sig_transdc_His_kin_Hpt_dom"/>
</dbReference>
<keyword evidence="10 23" id="KW-0418">Kinase</keyword>
<dbReference type="SUPFAM" id="SSF47384">
    <property type="entry name" value="Homodimeric domain of signal transducing histidine kinase"/>
    <property type="match status" value="1"/>
</dbReference>
<dbReference type="InterPro" id="IPR036890">
    <property type="entry name" value="HATPase_C_sf"/>
</dbReference>
<keyword evidence="11" id="KW-0067">ATP-binding</keyword>
<gene>
    <name evidence="23" type="ORF">SAMN02745671_02151</name>
</gene>
<keyword evidence="9 19" id="KW-0812">Transmembrane</keyword>
<dbReference type="Gene3D" id="3.40.50.2300">
    <property type="match status" value="1"/>
</dbReference>
<dbReference type="SMART" id="SM00388">
    <property type="entry name" value="HisKA"/>
    <property type="match status" value="1"/>
</dbReference>
<dbReference type="Proteomes" id="UP000191240">
    <property type="component" value="Unassembled WGS sequence"/>
</dbReference>
<evidence type="ECO:0000256" key="18">
    <source>
        <dbReference type="SAM" id="Coils"/>
    </source>
</evidence>
<dbReference type="SUPFAM" id="SSF52172">
    <property type="entry name" value="CheY-like"/>
    <property type="match status" value="1"/>
</dbReference>
<dbReference type="EMBL" id="FQYW01000018">
    <property type="protein sequence ID" value="SHI92959.1"/>
    <property type="molecule type" value="Genomic_DNA"/>
</dbReference>
<dbReference type="PANTHER" id="PTHR43047:SF72">
    <property type="entry name" value="OSMOSENSING HISTIDINE PROTEIN KINASE SLN1"/>
    <property type="match status" value="1"/>
</dbReference>
<dbReference type="InterPro" id="IPR036097">
    <property type="entry name" value="HisK_dim/P_sf"/>
</dbReference>
<evidence type="ECO:0000256" key="14">
    <source>
        <dbReference type="ARBA" id="ARBA00023136"/>
    </source>
</evidence>
<dbReference type="Pfam" id="PF02518">
    <property type="entry name" value="HATPase_c"/>
    <property type="match status" value="1"/>
</dbReference>
<evidence type="ECO:0000256" key="13">
    <source>
        <dbReference type="ARBA" id="ARBA00023012"/>
    </source>
</evidence>
<dbReference type="SMART" id="SM00387">
    <property type="entry name" value="HATPase_c"/>
    <property type="match status" value="1"/>
</dbReference>
<keyword evidence="5" id="KW-1003">Cell membrane</keyword>
<dbReference type="Pfam" id="PF00512">
    <property type="entry name" value="HisKA"/>
    <property type="match status" value="1"/>
</dbReference>
<dbReference type="PRINTS" id="PR00344">
    <property type="entry name" value="BCTRLSENSOR"/>
</dbReference>
<dbReference type="CDD" id="cd00082">
    <property type="entry name" value="HisKA"/>
    <property type="match status" value="1"/>
</dbReference>
<evidence type="ECO:0000256" key="10">
    <source>
        <dbReference type="ARBA" id="ARBA00022777"/>
    </source>
</evidence>
<dbReference type="InterPro" id="IPR011006">
    <property type="entry name" value="CheY-like_superfamily"/>
</dbReference>
<dbReference type="SUPFAM" id="SSF55874">
    <property type="entry name" value="ATPase domain of HSP90 chaperone/DNA topoisomerase II/histidine kinase"/>
    <property type="match status" value="1"/>
</dbReference>
<evidence type="ECO:0000256" key="2">
    <source>
        <dbReference type="ARBA" id="ARBA00004429"/>
    </source>
</evidence>
<dbReference type="OrthoDB" id="9805486at2"/>
<dbReference type="PROSITE" id="PS50110">
    <property type="entry name" value="RESPONSE_REGULATORY"/>
    <property type="match status" value="1"/>
</dbReference>
<evidence type="ECO:0000256" key="3">
    <source>
        <dbReference type="ARBA" id="ARBA00006402"/>
    </source>
</evidence>
<feature type="modified residue" description="4-aspartylphosphate" evidence="17">
    <location>
        <position position="624"/>
    </location>
</feature>
<dbReference type="PANTHER" id="PTHR43047">
    <property type="entry name" value="TWO-COMPONENT HISTIDINE PROTEIN KINASE"/>
    <property type="match status" value="1"/>
</dbReference>
<keyword evidence="7 17" id="KW-0597">Phosphoprotein</keyword>
<feature type="domain" description="Histidine kinase" evidence="20">
    <location>
        <begin position="322"/>
        <end position="542"/>
    </location>
</feature>
<dbReference type="InterPro" id="IPR003594">
    <property type="entry name" value="HATPase_dom"/>
</dbReference>
<dbReference type="GO" id="GO:0000155">
    <property type="term" value="F:phosphorelay sensor kinase activity"/>
    <property type="evidence" value="ECO:0007669"/>
    <property type="project" value="InterPro"/>
</dbReference>
<comment type="catalytic activity">
    <reaction evidence="1">
        <text>ATP + protein L-histidine = ADP + protein N-phospho-L-histidine.</text>
        <dbReference type="EC" id="2.7.13.3"/>
    </reaction>
</comment>
<dbReference type="CDD" id="cd16922">
    <property type="entry name" value="HATPase_EvgS-ArcB-TorS-like"/>
    <property type="match status" value="1"/>
</dbReference>
<evidence type="ECO:0000256" key="8">
    <source>
        <dbReference type="ARBA" id="ARBA00022679"/>
    </source>
</evidence>
<dbReference type="SMART" id="SM00448">
    <property type="entry name" value="REC"/>
    <property type="match status" value="1"/>
</dbReference>
<dbReference type="EC" id="2.7.13.3" evidence="4"/>
<dbReference type="InterPro" id="IPR001789">
    <property type="entry name" value="Sig_transdc_resp-reg_receiver"/>
</dbReference>
<organism evidence="23 24">
    <name type="scientific">Anaerovibrio lipolyticus DSM 3074</name>
    <dbReference type="NCBI Taxonomy" id="1120997"/>
    <lineage>
        <taxon>Bacteria</taxon>
        <taxon>Bacillati</taxon>
        <taxon>Bacillota</taxon>
        <taxon>Negativicutes</taxon>
        <taxon>Selenomonadales</taxon>
        <taxon>Selenomonadaceae</taxon>
        <taxon>Anaerovibrio</taxon>
    </lineage>
</organism>
<evidence type="ECO:0000256" key="9">
    <source>
        <dbReference type="ARBA" id="ARBA00022692"/>
    </source>
</evidence>
<comment type="subcellular location">
    <subcellularLocation>
        <location evidence="2">Cell inner membrane</location>
        <topology evidence="2">Multi-pass membrane protein</topology>
    </subcellularLocation>
</comment>
<keyword evidence="18" id="KW-0175">Coiled coil</keyword>
<feature type="coiled-coil region" evidence="18">
    <location>
        <begin position="295"/>
        <end position="322"/>
    </location>
</feature>
<evidence type="ECO:0000256" key="5">
    <source>
        <dbReference type="ARBA" id="ARBA00022475"/>
    </source>
</evidence>
<dbReference type="RefSeq" id="WP_080326100.1">
    <property type="nucleotide sequence ID" value="NZ_FQYW01000018.1"/>
</dbReference>
<dbReference type="SUPFAM" id="SSF47226">
    <property type="entry name" value="Histidine-containing phosphotransfer domain, HPT domain"/>
    <property type="match status" value="1"/>
</dbReference>
<name>A0A1M6F5T6_9FIRM</name>
<evidence type="ECO:0000313" key="23">
    <source>
        <dbReference type="EMBL" id="SHI92959.1"/>
    </source>
</evidence>
<feature type="modified residue" description="Phosphohistidine" evidence="16">
    <location>
        <position position="796"/>
    </location>
</feature>
<sequence length="865" mass="97081">MNSKISKLGLSQKAFIEIIILTIILFITGNILQNQISRKLNDAAEESVSQMTADMAQLADERFMRYISTLKAASIYLEQHEEQKNNILEAINQENVYGRAGVMDYEGNVTGAVVSKHDFPKLLRAFQGNNVVDYHTDGGIIVAVPVYYGDNVRYVLYQIFPRGNLTKVFGLADYNPYSRIMIQYKDGSLAVPYENFSTKDHEFWDDQDIKAGMVEVHSRLETSKAAAVYTEGSKGKYYVFGADLPQTDFSLVGYIPWSAVAGRINSVYQMVQWVFTLMLLLFACVSIYLFMAQTKVAENEALKKARQAADDANRAKSQFLANMSHEIRTPLNAINGMDEMILRRSRDMDIRRYASNIHSASTALLGIINEILDFSKIESGRMELVTDKYSLRVLLKEVVTLVGFRAKAKQLEFIINVDADLPNELYGDVGRIRQILINVINNAIKYTDEGTVTFDVGGDIVEDILNLKLVVTDTGIGIKPEDMEKLFKDFERLDIQKNCKVEGTGLGLAITHRLLTMMGGTVNVSSIYGEGSTFTIELPQKIMGAEVIGDFDADQDIEEELEDVVATSFTAPEASILIVDDNEMNCFVATCMLSDTKAKLTVAHSGSEALEFLKKESFHLVMTDYMMPGMDGIATLNEAKKIKGTENTRFVILTATALAGVREKFLAEGFDDYLSKPMTGKQLETVVKRNLPAELVHPVEESEAKGVEEVKTLDEPKTVENGALADKRGEIVHDSTFVDRRMPRIDMSVGLKFCNNSDKLYKRVLEMFSKLSEANIEDMEKSFGAEKWDAYRIKVHALKSGSLNIGCDLLHEMAKEQEQAGKDYISEESTEAQRMKAVEYMKQHHEEIMAMYRQVAQMARDMTEE</sequence>
<dbReference type="Gene3D" id="1.20.120.160">
    <property type="entry name" value="HPT domain"/>
    <property type="match status" value="1"/>
</dbReference>
<dbReference type="GO" id="GO:0009927">
    <property type="term" value="F:histidine phosphotransfer kinase activity"/>
    <property type="evidence" value="ECO:0007669"/>
    <property type="project" value="TreeGrafter"/>
</dbReference>
<keyword evidence="13" id="KW-0902">Two-component regulatory system</keyword>
<reference evidence="23 24" key="1">
    <citation type="submission" date="2016-11" db="EMBL/GenBank/DDBJ databases">
        <authorList>
            <person name="Jaros S."/>
            <person name="Januszkiewicz K."/>
            <person name="Wedrychowicz H."/>
        </authorList>
    </citation>
    <scope>NUCLEOTIDE SEQUENCE [LARGE SCALE GENOMIC DNA]</scope>
    <source>
        <strain evidence="23 24">DSM 3074</strain>
    </source>
</reference>
<dbReference type="InterPro" id="IPR005467">
    <property type="entry name" value="His_kinase_dom"/>
</dbReference>
<dbReference type="AlphaFoldDB" id="A0A1M6F5T6"/>
<feature type="transmembrane region" description="Helical" evidence="19">
    <location>
        <begin position="14"/>
        <end position="32"/>
    </location>
</feature>
<feature type="domain" description="HPt" evidence="22">
    <location>
        <begin position="757"/>
        <end position="865"/>
    </location>
</feature>
<feature type="transmembrane region" description="Helical" evidence="19">
    <location>
        <begin position="273"/>
        <end position="291"/>
    </location>
</feature>
<feature type="domain" description="Response regulatory" evidence="21">
    <location>
        <begin position="575"/>
        <end position="691"/>
    </location>
</feature>
<evidence type="ECO:0000256" key="4">
    <source>
        <dbReference type="ARBA" id="ARBA00012438"/>
    </source>
</evidence>
<keyword evidence="12 19" id="KW-1133">Transmembrane helix</keyword>
<evidence type="ECO:0000256" key="7">
    <source>
        <dbReference type="ARBA" id="ARBA00022553"/>
    </source>
</evidence>
<evidence type="ECO:0000256" key="12">
    <source>
        <dbReference type="ARBA" id="ARBA00022989"/>
    </source>
</evidence>
<dbReference type="GO" id="GO:0005886">
    <property type="term" value="C:plasma membrane"/>
    <property type="evidence" value="ECO:0007669"/>
    <property type="project" value="UniProtKB-SubCell"/>
</dbReference>
<dbReference type="InterPro" id="IPR036641">
    <property type="entry name" value="HPT_dom_sf"/>
</dbReference>
<evidence type="ECO:0000256" key="1">
    <source>
        <dbReference type="ARBA" id="ARBA00000085"/>
    </source>
</evidence>
<dbReference type="PROSITE" id="PS50894">
    <property type="entry name" value="HPT"/>
    <property type="match status" value="1"/>
</dbReference>
<dbReference type="InterPro" id="IPR003661">
    <property type="entry name" value="HisK_dim/P_dom"/>
</dbReference>
<keyword evidence="14 19" id="KW-0472">Membrane</keyword>
<dbReference type="Gene3D" id="3.30.565.10">
    <property type="entry name" value="Histidine kinase-like ATPase, C-terminal domain"/>
    <property type="match status" value="1"/>
</dbReference>
<dbReference type="PROSITE" id="PS50109">
    <property type="entry name" value="HIS_KIN"/>
    <property type="match status" value="1"/>
</dbReference>
<evidence type="ECO:0000259" key="20">
    <source>
        <dbReference type="PROSITE" id="PS50109"/>
    </source>
</evidence>
<evidence type="ECO:0000256" key="6">
    <source>
        <dbReference type="ARBA" id="ARBA00022519"/>
    </source>
</evidence>
<evidence type="ECO:0000259" key="21">
    <source>
        <dbReference type="PROSITE" id="PS50110"/>
    </source>
</evidence>
<dbReference type="FunFam" id="3.30.565.10:FF:000010">
    <property type="entry name" value="Sensor histidine kinase RcsC"/>
    <property type="match status" value="1"/>
</dbReference>